<sequence>MPGNEPNPVGTEKSDTWSGVPRNFAANGLGYSSAPRRKRGPARSPAVQNEHGGQAIAATAELKNKNEHDEWIGAADAVPTNAVDRFNPAASGIGLSDEQSGEGEYTRTPERQSLMGEEFPTLEDDKMSFPDANNNMTGLSPGLQLDVSSDESDEEDEYKAATIDNILPVDSPRSSPSISSDEAMDAASEAGNNIVHPINEESDRNPEANIDEIHAELDSLRKKVASQDEREEALRQENASLKKNLESQYERAEAMSQENASLKKQLGSQDERAEAISQENASLKEQLESHTEMISAREAEIAAFKKTAIKANPSADVATNTETPAGQILQPNYPRKDDDEQRVISLEKPSSSPPVSSLAVQKSTAVRRVQPFVAIAKDLYFDLTEAMNMGPKPSPLSNTTYIFQIWARAVITFLATPIWTLASLFMYLSVQHEKNLWMQANALTRKQLLGQVSGATEDWTADWIWDILFTVGSVISLCKL</sequence>
<dbReference type="Proteomes" id="UP000801864">
    <property type="component" value="Unassembled WGS sequence"/>
</dbReference>
<feature type="transmembrane region" description="Helical" evidence="2">
    <location>
        <begin position="405"/>
        <end position="428"/>
    </location>
</feature>
<feature type="compositionally biased region" description="Polar residues" evidence="1">
    <location>
        <begin position="256"/>
        <end position="268"/>
    </location>
</feature>
<name>A0A9P4XIH1_9HYPO</name>
<accession>A0A9P4XIH1</accession>
<feature type="region of interest" description="Disordered" evidence="1">
    <location>
        <begin position="249"/>
        <end position="275"/>
    </location>
</feature>
<feature type="region of interest" description="Disordered" evidence="1">
    <location>
        <begin position="314"/>
        <end position="341"/>
    </location>
</feature>
<keyword evidence="2" id="KW-0812">Transmembrane</keyword>
<feature type="compositionally biased region" description="Low complexity" evidence="1">
    <location>
        <begin position="171"/>
        <end position="190"/>
    </location>
</feature>
<evidence type="ECO:0000256" key="1">
    <source>
        <dbReference type="SAM" id="MobiDB-lite"/>
    </source>
</evidence>
<feature type="compositionally biased region" description="Basic and acidic residues" evidence="1">
    <location>
        <begin position="222"/>
        <end position="235"/>
    </location>
</feature>
<dbReference type="AlphaFoldDB" id="A0A9P4XIH1"/>
<feature type="compositionally biased region" description="Acidic residues" evidence="1">
    <location>
        <begin position="148"/>
        <end position="157"/>
    </location>
</feature>
<reference evidence="3 4" key="1">
    <citation type="submission" date="2018-06" db="EMBL/GenBank/DDBJ databases">
        <title>Genome analysis of cellulolytic fungus Trichoderma lentiforme CFAM-422.</title>
        <authorList>
            <person name="Steindorff A.S."/>
            <person name="Formighieri E.F."/>
            <person name="Midorikawa G.E.O."/>
            <person name="Tamietti M.S."/>
            <person name="Ramos E.Z."/>
            <person name="Silva A.S."/>
            <person name="Bon E.P.S."/>
            <person name="Mendes T.D."/>
            <person name="Damaso M.C.T."/>
            <person name="Favaro L.C.L."/>
        </authorList>
    </citation>
    <scope>NUCLEOTIDE SEQUENCE [LARGE SCALE GENOMIC DNA]</scope>
    <source>
        <strain evidence="3 4">CFAM-422</strain>
    </source>
</reference>
<evidence type="ECO:0000313" key="3">
    <source>
        <dbReference type="EMBL" id="KAF3073225.1"/>
    </source>
</evidence>
<keyword evidence="2" id="KW-0472">Membrane</keyword>
<protein>
    <submittedName>
        <fullName evidence="3">Uncharacterized protein</fullName>
    </submittedName>
</protein>
<feature type="region of interest" description="Disordered" evidence="1">
    <location>
        <begin position="88"/>
        <end position="211"/>
    </location>
</feature>
<feature type="region of interest" description="Disordered" evidence="1">
    <location>
        <begin position="222"/>
        <end position="241"/>
    </location>
</feature>
<keyword evidence="4" id="KW-1185">Reference proteome</keyword>
<evidence type="ECO:0000256" key="2">
    <source>
        <dbReference type="SAM" id="Phobius"/>
    </source>
</evidence>
<organism evidence="3 4">
    <name type="scientific">Trichoderma lentiforme</name>
    <dbReference type="NCBI Taxonomy" id="1567552"/>
    <lineage>
        <taxon>Eukaryota</taxon>
        <taxon>Fungi</taxon>
        <taxon>Dikarya</taxon>
        <taxon>Ascomycota</taxon>
        <taxon>Pezizomycotina</taxon>
        <taxon>Sordariomycetes</taxon>
        <taxon>Hypocreomycetidae</taxon>
        <taxon>Hypocreales</taxon>
        <taxon>Hypocreaceae</taxon>
        <taxon>Trichoderma</taxon>
    </lineage>
</organism>
<dbReference type="EMBL" id="QLNT01000007">
    <property type="protein sequence ID" value="KAF3073225.1"/>
    <property type="molecule type" value="Genomic_DNA"/>
</dbReference>
<feature type="region of interest" description="Disordered" evidence="1">
    <location>
        <begin position="1"/>
        <end position="54"/>
    </location>
</feature>
<comment type="caution">
    <text evidence="3">The sequence shown here is derived from an EMBL/GenBank/DDBJ whole genome shotgun (WGS) entry which is preliminary data.</text>
</comment>
<gene>
    <name evidence="3" type="ORF">CFAM422_004540</name>
</gene>
<feature type="compositionally biased region" description="Basic and acidic residues" evidence="1">
    <location>
        <begin position="198"/>
        <end position="211"/>
    </location>
</feature>
<evidence type="ECO:0000313" key="4">
    <source>
        <dbReference type="Proteomes" id="UP000801864"/>
    </source>
</evidence>
<proteinExistence type="predicted"/>
<keyword evidence="2" id="KW-1133">Transmembrane helix</keyword>